<keyword evidence="2" id="KW-1185">Reference proteome</keyword>
<accession>A0ABS4R7Y7</accession>
<comment type="caution">
    <text evidence="1">The sequence shown here is derived from an EMBL/GenBank/DDBJ whole genome shotgun (WGS) entry which is preliminary data.</text>
</comment>
<protein>
    <submittedName>
        <fullName evidence="1">Uncharacterized protein</fullName>
    </submittedName>
</protein>
<dbReference type="Proteomes" id="UP000730739">
    <property type="component" value="Unassembled WGS sequence"/>
</dbReference>
<dbReference type="EMBL" id="JAGILA010000010">
    <property type="protein sequence ID" value="MBP2238998.1"/>
    <property type="molecule type" value="Genomic_DNA"/>
</dbReference>
<evidence type="ECO:0000313" key="2">
    <source>
        <dbReference type="Proteomes" id="UP000730739"/>
    </source>
</evidence>
<name>A0ABS4R7Y7_9HYPH</name>
<sequence length="40" mass="4057">MDIGESGHSAIPRGGYFDTVDSIKTSVAGSFTIAAVGDLL</sequence>
<reference evidence="1 2" key="1">
    <citation type="submission" date="2021-03" db="EMBL/GenBank/DDBJ databases">
        <title>Genomic Encyclopedia of Type Strains, Phase IV (KMG-IV): sequencing the most valuable type-strain genomes for metagenomic binning, comparative biology and taxonomic classification.</title>
        <authorList>
            <person name="Goeker M."/>
        </authorList>
    </citation>
    <scope>NUCLEOTIDE SEQUENCE [LARGE SCALE GENOMIC DNA]</scope>
    <source>
        <strain evidence="1 2">DSM 13372</strain>
    </source>
</reference>
<organism evidence="1 2">
    <name type="scientific">Sinorhizobium kostiense</name>
    <dbReference type="NCBI Taxonomy" id="76747"/>
    <lineage>
        <taxon>Bacteria</taxon>
        <taxon>Pseudomonadati</taxon>
        <taxon>Pseudomonadota</taxon>
        <taxon>Alphaproteobacteria</taxon>
        <taxon>Hyphomicrobiales</taxon>
        <taxon>Rhizobiaceae</taxon>
        <taxon>Sinorhizobium/Ensifer group</taxon>
        <taxon>Sinorhizobium</taxon>
    </lineage>
</organism>
<gene>
    <name evidence="1" type="ORF">J2Z31_005539</name>
</gene>
<evidence type="ECO:0000313" key="1">
    <source>
        <dbReference type="EMBL" id="MBP2238998.1"/>
    </source>
</evidence>
<proteinExistence type="predicted"/>